<reference evidence="3" key="1">
    <citation type="journal article" date="2019" name="Int. J. Syst. Evol. Microbiol.">
        <title>The Global Catalogue of Microorganisms (GCM) 10K type strain sequencing project: providing services to taxonomists for standard genome sequencing and annotation.</title>
        <authorList>
            <consortium name="The Broad Institute Genomics Platform"/>
            <consortium name="The Broad Institute Genome Sequencing Center for Infectious Disease"/>
            <person name="Wu L."/>
            <person name="Ma J."/>
        </authorList>
    </citation>
    <scope>NUCLEOTIDE SEQUENCE [LARGE SCALE GENOMIC DNA]</scope>
    <source>
        <strain evidence="3">JCM 17804</strain>
    </source>
</reference>
<protein>
    <recommendedName>
        <fullName evidence="4">Alpha/beta hydrolase</fullName>
    </recommendedName>
</protein>
<keyword evidence="1" id="KW-0732">Signal</keyword>
<proteinExistence type="predicted"/>
<sequence>MNNTKFIAAAALSLLAVAGAHAETYDGVHPLTHGAARAEVANQAVAAARNGNAYSDVANAGVQTVVSTADRAKVRAEAVAKAHDPLQSLDRRAFFRDEVPAAYKKPSVSFTRQAGL</sequence>
<comment type="caution">
    <text evidence="2">The sequence shown here is derived from an EMBL/GenBank/DDBJ whole genome shotgun (WGS) entry which is preliminary data.</text>
</comment>
<feature type="signal peptide" evidence="1">
    <location>
        <begin position="1"/>
        <end position="22"/>
    </location>
</feature>
<dbReference type="Proteomes" id="UP001500975">
    <property type="component" value="Unassembled WGS sequence"/>
</dbReference>
<dbReference type="EMBL" id="BAABGJ010000008">
    <property type="protein sequence ID" value="GAA4332864.1"/>
    <property type="molecule type" value="Genomic_DNA"/>
</dbReference>
<organism evidence="2 3">
    <name type="scientific">Variovorax defluvii</name>
    <dbReference type="NCBI Taxonomy" id="913761"/>
    <lineage>
        <taxon>Bacteria</taxon>
        <taxon>Pseudomonadati</taxon>
        <taxon>Pseudomonadota</taxon>
        <taxon>Betaproteobacteria</taxon>
        <taxon>Burkholderiales</taxon>
        <taxon>Comamonadaceae</taxon>
        <taxon>Variovorax</taxon>
    </lineage>
</organism>
<evidence type="ECO:0000256" key="1">
    <source>
        <dbReference type="SAM" id="SignalP"/>
    </source>
</evidence>
<name>A0ABP8H112_9BURK</name>
<accession>A0ABP8H112</accession>
<gene>
    <name evidence="2" type="ORF">GCM10023165_07640</name>
</gene>
<evidence type="ECO:0000313" key="2">
    <source>
        <dbReference type="EMBL" id="GAA4332864.1"/>
    </source>
</evidence>
<keyword evidence="3" id="KW-1185">Reference proteome</keyword>
<evidence type="ECO:0008006" key="4">
    <source>
        <dbReference type="Google" id="ProtNLM"/>
    </source>
</evidence>
<evidence type="ECO:0000313" key="3">
    <source>
        <dbReference type="Proteomes" id="UP001500975"/>
    </source>
</evidence>
<dbReference type="RefSeq" id="WP_345536005.1">
    <property type="nucleotide sequence ID" value="NZ_BAABGJ010000008.1"/>
</dbReference>
<feature type="chain" id="PRO_5045160835" description="Alpha/beta hydrolase" evidence="1">
    <location>
        <begin position="23"/>
        <end position="116"/>
    </location>
</feature>